<gene>
    <name evidence="1" type="ORF">LCGC14_3079520</name>
</gene>
<dbReference type="AlphaFoldDB" id="A0A0F8YLC0"/>
<comment type="caution">
    <text evidence="1">The sequence shown here is derived from an EMBL/GenBank/DDBJ whole genome shotgun (WGS) entry which is preliminary data.</text>
</comment>
<proteinExistence type="predicted"/>
<organism evidence="1">
    <name type="scientific">marine sediment metagenome</name>
    <dbReference type="NCBI Taxonomy" id="412755"/>
    <lineage>
        <taxon>unclassified sequences</taxon>
        <taxon>metagenomes</taxon>
        <taxon>ecological metagenomes</taxon>
    </lineage>
</organism>
<feature type="non-terminal residue" evidence="1">
    <location>
        <position position="263"/>
    </location>
</feature>
<accession>A0A0F8YLC0</accession>
<evidence type="ECO:0000313" key="1">
    <source>
        <dbReference type="EMBL" id="KKK54949.1"/>
    </source>
</evidence>
<dbReference type="EMBL" id="LAZR01065733">
    <property type="protein sequence ID" value="KKK54949.1"/>
    <property type="molecule type" value="Genomic_DNA"/>
</dbReference>
<sequence>MSVEDTTGEATLSAARVMVPAVFRIEDTGLTDYGDFWHDGASFQTNFVNTASWIIRGTGIVDLDDSTIIANKLQVNSTTPGLVLNETDAAADAKQWTFVAGSNIGWWGTQTDVGAFGEYVIKATRTGAAVNTITILGDTIELNPSGSVDIQTALTATSAIVSGDWKFDAQIIIKERATAPVGESAYGVIWVKNTIPNELWFTNDASQDFMLVSDLISDTTPQLGGNLASNGFDILMADGDKVIFGDGGDMQMYNVTGTGTSKI</sequence>
<reference evidence="1" key="1">
    <citation type="journal article" date="2015" name="Nature">
        <title>Complex archaea that bridge the gap between prokaryotes and eukaryotes.</title>
        <authorList>
            <person name="Spang A."/>
            <person name="Saw J.H."/>
            <person name="Jorgensen S.L."/>
            <person name="Zaremba-Niedzwiedzka K."/>
            <person name="Martijn J."/>
            <person name="Lind A.E."/>
            <person name="van Eijk R."/>
            <person name="Schleper C."/>
            <person name="Guy L."/>
            <person name="Ettema T.J."/>
        </authorList>
    </citation>
    <scope>NUCLEOTIDE SEQUENCE</scope>
</reference>
<protein>
    <submittedName>
        <fullName evidence="1">Uncharacterized protein</fullName>
    </submittedName>
</protein>
<name>A0A0F8YLC0_9ZZZZ</name>